<dbReference type="EMBL" id="WSZM01000404">
    <property type="protein sequence ID" value="KAF4033825.1"/>
    <property type="molecule type" value="Genomic_DNA"/>
</dbReference>
<organism evidence="2 3">
    <name type="scientific">Phytophthora infestans</name>
    <name type="common">Potato late blight agent</name>
    <name type="synonym">Botrytis infestans</name>
    <dbReference type="NCBI Taxonomy" id="4787"/>
    <lineage>
        <taxon>Eukaryota</taxon>
        <taxon>Sar</taxon>
        <taxon>Stramenopiles</taxon>
        <taxon>Oomycota</taxon>
        <taxon>Peronosporomycetes</taxon>
        <taxon>Peronosporales</taxon>
        <taxon>Peronosporaceae</taxon>
        <taxon>Phytophthora</taxon>
    </lineage>
</organism>
<feature type="region of interest" description="Disordered" evidence="1">
    <location>
        <begin position="1"/>
        <end position="28"/>
    </location>
</feature>
<reference evidence="2" key="1">
    <citation type="submission" date="2020-04" db="EMBL/GenBank/DDBJ databases">
        <title>Hybrid Assembly of Korean Phytophthora infestans isolates.</title>
        <authorList>
            <person name="Prokchorchik M."/>
            <person name="Lee Y."/>
            <person name="Seo J."/>
            <person name="Cho J.-H."/>
            <person name="Park Y.-E."/>
            <person name="Jang D.-C."/>
            <person name="Im J.-S."/>
            <person name="Choi J.-G."/>
            <person name="Park H.-J."/>
            <person name="Lee G.-B."/>
            <person name="Lee Y.-G."/>
            <person name="Hong S.-Y."/>
            <person name="Cho K."/>
            <person name="Sohn K.H."/>
        </authorList>
    </citation>
    <scope>NUCLEOTIDE SEQUENCE</scope>
    <source>
        <strain evidence="2">KR_1_A1</strain>
    </source>
</reference>
<gene>
    <name evidence="2" type="ORF">GN244_ATG14238</name>
</gene>
<evidence type="ECO:0000313" key="3">
    <source>
        <dbReference type="Proteomes" id="UP000602510"/>
    </source>
</evidence>
<keyword evidence="3" id="KW-1185">Reference proteome</keyword>
<proteinExistence type="predicted"/>
<comment type="caution">
    <text evidence="2">The sequence shown here is derived from an EMBL/GenBank/DDBJ whole genome shotgun (WGS) entry which is preliminary data.</text>
</comment>
<evidence type="ECO:0000313" key="2">
    <source>
        <dbReference type="EMBL" id="KAF4033825.1"/>
    </source>
</evidence>
<protein>
    <submittedName>
        <fullName evidence="2">Uncharacterized protein</fullName>
    </submittedName>
</protein>
<feature type="compositionally biased region" description="Polar residues" evidence="1">
    <location>
        <begin position="1"/>
        <end position="19"/>
    </location>
</feature>
<dbReference type="Proteomes" id="UP000602510">
    <property type="component" value="Unassembled WGS sequence"/>
</dbReference>
<dbReference type="AlphaFoldDB" id="A0A833SWK9"/>
<accession>A0A833SWK9</accession>
<name>A0A833SWK9_PHYIN</name>
<evidence type="ECO:0000256" key="1">
    <source>
        <dbReference type="SAM" id="MobiDB-lite"/>
    </source>
</evidence>
<sequence>MAIVSTFSPEFNPRSTVPPSSGLRPTHGVQPIVRSSVVDLRFHKRAARRCWMLIIIARVPSPIGDNAVASCSVGEIITFGNFNNPRHPIHAYLRQLPDQACLFDSTVTIIDAVISRRAPIVGRYFHLWQACAVVLLAIALWERHHWVSQRAVRNMALAMLRNSSFSSEVMERLFQASQATNRRSLDPVQANVPE</sequence>